<evidence type="ECO:0000256" key="6">
    <source>
        <dbReference type="RuleBase" id="RU000481"/>
    </source>
</evidence>
<evidence type="ECO:0000256" key="4">
    <source>
        <dbReference type="ARBA" id="ARBA00022679"/>
    </source>
</evidence>
<accession>A0A1I1X4V8</accession>
<keyword evidence="9" id="KW-1185">Reference proteome</keyword>
<dbReference type="InterPro" id="IPR004839">
    <property type="entry name" value="Aminotransferase_I/II_large"/>
</dbReference>
<comment type="cofactor">
    <cofactor evidence="1 6">
        <name>pyridoxal 5'-phosphate</name>
        <dbReference type="ChEBI" id="CHEBI:597326"/>
    </cofactor>
</comment>
<dbReference type="InterPro" id="IPR015422">
    <property type="entry name" value="PyrdxlP-dep_Trfase_small"/>
</dbReference>
<keyword evidence="4 6" id="KW-0808">Transferase</keyword>
<dbReference type="InterPro" id="IPR050596">
    <property type="entry name" value="AspAT/PAT-like"/>
</dbReference>
<reference evidence="9" key="1">
    <citation type="submission" date="2016-10" db="EMBL/GenBank/DDBJ databases">
        <authorList>
            <person name="Varghese N."/>
            <person name="Submissions S."/>
        </authorList>
    </citation>
    <scope>NUCLEOTIDE SEQUENCE [LARGE SCALE GENOMIC DNA]</scope>
    <source>
        <strain evidence="9">CGMCC 1.10784</strain>
    </source>
</reference>
<dbReference type="PANTHER" id="PTHR46383:SF3">
    <property type="entry name" value="ASPARTATE AMINOTRANSFERASE-RELATED"/>
    <property type="match status" value="1"/>
</dbReference>
<comment type="similarity">
    <text evidence="2 6">Belongs to the class-I pyridoxal-phosphate-dependent aminotransferase family.</text>
</comment>
<dbReference type="SUPFAM" id="SSF53383">
    <property type="entry name" value="PLP-dependent transferases"/>
    <property type="match status" value="1"/>
</dbReference>
<dbReference type="FunFam" id="3.40.640.10:FF:000033">
    <property type="entry name" value="Aspartate aminotransferase"/>
    <property type="match status" value="1"/>
</dbReference>
<protein>
    <recommendedName>
        <fullName evidence="6">Aminotransferase</fullName>
        <ecNumber evidence="6">2.6.1.-</ecNumber>
    </recommendedName>
</protein>
<dbReference type="Gene3D" id="3.90.1150.10">
    <property type="entry name" value="Aspartate Aminotransferase, domain 1"/>
    <property type="match status" value="1"/>
</dbReference>
<proteinExistence type="inferred from homology"/>
<dbReference type="InterPro" id="IPR015424">
    <property type="entry name" value="PyrdxlP-dep_Trfase"/>
</dbReference>
<evidence type="ECO:0000256" key="3">
    <source>
        <dbReference type="ARBA" id="ARBA00022576"/>
    </source>
</evidence>
<dbReference type="InterPro" id="IPR015421">
    <property type="entry name" value="PyrdxlP-dep_Trfase_major"/>
</dbReference>
<evidence type="ECO:0000259" key="7">
    <source>
        <dbReference type="Pfam" id="PF00155"/>
    </source>
</evidence>
<organism evidence="8 9">
    <name type="scientific">Paenibacillus catalpae</name>
    <dbReference type="NCBI Taxonomy" id="1045775"/>
    <lineage>
        <taxon>Bacteria</taxon>
        <taxon>Bacillati</taxon>
        <taxon>Bacillota</taxon>
        <taxon>Bacilli</taxon>
        <taxon>Bacillales</taxon>
        <taxon>Paenibacillaceae</taxon>
        <taxon>Paenibacillus</taxon>
    </lineage>
</organism>
<dbReference type="GO" id="GO:0030170">
    <property type="term" value="F:pyridoxal phosphate binding"/>
    <property type="evidence" value="ECO:0007669"/>
    <property type="project" value="InterPro"/>
</dbReference>
<dbReference type="Proteomes" id="UP000198855">
    <property type="component" value="Unassembled WGS sequence"/>
</dbReference>
<dbReference type="EC" id="2.6.1.-" evidence="6"/>
<evidence type="ECO:0000313" key="9">
    <source>
        <dbReference type="Proteomes" id="UP000198855"/>
    </source>
</evidence>
<keyword evidence="5" id="KW-0663">Pyridoxal phosphate</keyword>
<gene>
    <name evidence="8" type="ORF">SAMN05216378_1940</name>
</gene>
<dbReference type="CDD" id="cd00609">
    <property type="entry name" value="AAT_like"/>
    <property type="match status" value="1"/>
</dbReference>
<evidence type="ECO:0000256" key="2">
    <source>
        <dbReference type="ARBA" id="ARBA00007441"/>
    </source>
</evidence>
<dbReference type="Gene3D" id="3.40.640.10">
    <property type="entry name" value="Type I PLP-dependent aspartate aminotransferase-like (Major domain)"/>
    <property type="match status" value="1"/>
</dbReference>
<dbReference type="RefSeq" id="WP_091184016.1">
    <property type="nucleotide sequence ID" value="NZ_FOMT01000002.1"/>
</dbReference>
<sequence length="389" mass="42348">MLTKSTWVSPLVRDLPPSGIRKFFNAAEGNKEIISLGVGEPDFATPKAAREACIRALERGRTMYTPNEGLMELREEIAAYMHGSFGVSYEPAKEILVTVGGSEAIDLAMRAILEPGDEMIIPVPGYIAYAPICTLNGGVPVPLEMTAAQSFKLTAEALRQAITTRSKVLFVNFPSNPTGAVMSYEDWLPITKLVEEHNLIVLSDEIYAELTYEGKHVSFASLPGMKERTVVISGFSKAFAMTGMRVGYACGGQELIAAMTKIHQYTALCAPIVGQVAAIECLRNCMEDKDEMVEAFNQRRRMFVKGLSELGLICRDPQGAFYAFPSIASTGLTSEQFAQRLLQEAKVASVPGSVFGSGGEGFIRCSYASSASNLTEAMERIGRWMRTAM</sequence>
<dbReference type="GO" id="GO:0008483">
    <property type="term" value="F:transaminase activity"/>
    <property type="evidence" value="ECO:0007669"/>
    <property type="project" value="UniProtKB-KW"/>
</dbReference>
<feature type="domain" description="Aminotransferase class I/classII large" evidence="7">
    <location>
        <begin position="32"/>
        <end position="381"/>
    </location>
</feature>
<evidence type="ECO:0000313" key="8">
    <source>
        <dbReference type="EMBL" id="SFE00350.1"/>
    </source>
</evidence>
<dbReference type="EMBL" id="FOMT01000002">
    <property type="protein sequence ID" value="SFE00350.1"/>
    <property type="molecule type" value="Genomic_DNA"/>
</dbReference>
<dbReference type="InterPro" id="IPR004838">
    <property type="entry name" value="NHTrfase_class1_PyrdxlP-BS"/>
</dbReference>
<dbReference type="PROSITE" id="PS00105">
    <property type="entry name" value="AA_TRANSFER_CLASS_1"/>
    <property type="match status" value="1"/>
</dbReference>
<dbReference type="OrthoDB" id="9813612at2"/>
<dbReference type="Pfam" id="PF00155">
    <property type="entry name" value="Aminotran_1_2"/>
    <property type="match status" value="1"/>
</dbReference>
<dbReference type="AlphaFoldDB" id="A0A1I1X4V8"/>
<evidence type="ECO:0000256" key="1">
    <source>
        <dbReference type="ARBA" id="ARBA00001933"/>
    </source>
</evidence>
<evidence type="ECO:0000256" key="5">
    <source>
        <dbReference type="ARBA" id="ARBA00022898"/>
    </source>
</evidence>
<name>A0A1I1X4V8_9BACL</name>
<dbReference type="STRING" id="1045775.SAMN05216378_1940"/>
<dbReference type="PANTHER" id="PTHR46383">
    <property type="entry name" value="ASPARTATE AMINOTRANSFERASE"/>
    <property type="match status" value="1"/>
</dbReference>
<keyword evidence="3 6" id="KW-0032">Aminotransferase</keyword>
<dbReference type="GO" id="GO:0006520">
    <property type="term" value="P:amino acid metabolic process"/>
    <property type="evidence" value="ECO:0007669"/>
    <property type="project" value="InterPro"/>
</dbReference>